<dbReference type="AlphaFoldDB" id="A0A820VZH6"/>
<dbReference type="GO" id="GO:0140359">
    <property type="term" value="F:ABC-type transporter activity"/>
    <property type="evidence" value="ECO:0007669"/>
    <property type="project" value="InterPro"/>
</dbReference>
<proteinExistence type="predicted"/>
<accession>A0A820VZH6</accession>
<dbReference type="InterPro" id="IPR003439">
    <property type="entry name" value="ABC_transporter-like_ATP-bd"/>
</dbReference>
<dbReference type="PANTHER" id="PTHR19229:SF36">
    <property type="entry name" value="ATP-BINDING CASSETTE SUB-FAMILY A MEMBER 2"/>
    <property type="match status" value="1"/>
</dbReference>
<protein>
    <recommendedName>
        <fullName evidence="3">ABC transporter domain-containing protein</fullName>
    </recommendedName>
</protein>
<feature type="non-terminal residue" evidence="4">
    <location>
        <position position="1"/>
    </location>
</feature>
<evidence type="ECO:0000259" key="3">
    <source>
        <dbReference type="Pfam" id="PF00005"/>
    </source>
</evidence>
<dbReference type="Gene3D" id="3.40.50.300">
    <property type="entry name" value="P-loop containing nucleotide triphosphate hydrolases"/>
    <property type="match status" value="2"/>
</dbReference>
<comment type="caution">
    <text evidence="4">The sequence shown here is derived from an EMBL/GenBank/DDBJ whole genome shotgun (WGS) entry which is preliminary data.</text>
</comment>
<sequence length="230" mass="26484">LTKAFGRRNAEQQIAVDHISFKLENSTIYGLIGHNGAGKTTTMEMLCGLLSCDCGTIEIHNKNLFENLHELQSCIGYCPQQDMLFAYLTVEEQLEFYARVRSKNEPSSSLDPVARRMLWSWLREHKTNRTLLISSHLLDEVEELCDSVIILDAGKIRAQGTILDLKQQYRTSGDRLHLTTIPSYVPKEWIIDENSHYVQIPNRKELIQLLEYLEKDKIQYSLVNVTLDDI</sequence>
<feature type="non-terminal residue" evidence="4">
    <location>
        <position position="230"/>
    </location>
</feature>
<dbReference type="GO" id="GO:0005319">
    <property type="term" value="F:lipid transporter activity"/>
    <property type="evidence" value="ECO:0007669"/>
    <property type="project" value="TreeGrafter"/>
</dbReference>
<evidence type="ECO:0000313" key="5">
    <source>
        <dbReference type="Proteomes" id="UP000663866"/>
    </source>
</evidence>
<dbReference type="Pfam" id="PF00005">
    <property type="entry name" value="ABC_tran"/>
    <property type="match status" value="1"/>
</dbReference>
<name>A0A820VZH6_9BILA</name>
<dbReference type="InterPro" id="IPR026082">
    <property type="entry name" value="ABCA"/>
</dbReference>
<reference evidence="4" key="1">
    <citation type="submission" date="2021-02" db="EMBL/GenBank/DDBJ databases">
        <authorList>
            <person name="Nowell W R."/>
        </authorList>
    </citation>
    <scope>NUCLEOTIDE SEQUENCE</scope>
</reference>
<dbReference type="SUPFAM" id="SSF52540">
    <property type="entry name" value="P-loop containing nucleoside triphosphate hydrolases"/>
    <property type="match status" value="1"/>
</dbReference>
<keyword evidence="1" id="KW-0813">Transport</keyword>
<dbReference type="EMBL" id="CAJOBG010054595">
    <property type="protein sequence ID" value="CAF4509630.1"/>
    <property type="molecule type" value="Genomic_DNA"/>
</dbReference>
<organism evidence="4 5">
    <name type="scientific">Rotaria magnacalcarata</name>
    <dbReference type="NCBI Taxonomy" id="392030"/>
    <lineage>
        <taxon>Eukaryota</taxon>
        <taxon>Metazoa</taxon>
        <taxon>Spiralia</taxon>
        <taxon>Gnathifera</taxon>
        <taxon>Rotifera</taxon>
        <taxon>Eurotatoria</taxon>
        <taxon>Bdelloidea</taxon>
        <taxon>Philodinida</taxon>
        <taxon>Philodinidae</taxon>
        <taxon>Rotaria</taxon>
    </lineage>
</organism>
<dbReference type="GO" id="GO:0005524">
    <property type="term" value="F:ATP binding"/>
    <property type="evidence" value="ECO:0007669"/>
    <property type="project" value="InterPro"/>
</dbReference>
<gene>
    <name evidence="4" type="ORF">OVN521_LOCUS41243</name>
</gene>
<evidence type="ECO:0000313" key="4">
    <source>
        <dbReference type="EMBL" id="CAF4509630.1"/>
    </source>
</evidence>
<evidence type="ECO:0000256" key="2">
    <source>
        <dbReference type="ARBA" id="ARBA00022737"/>
    </source>
</evidence>
<evidence type="ECO:0000256" key="1">
    <source>
        <dbReference type="ARBA" id="ARBA00022448"/>
    </source>
</evidence>
<feature type="domain" description="ABC transporter" evidence="3">
    <location>
        <begin position="17"/>
        <end position="113"/>
    </location>
</feature>
<keyword evidence="5" id="KW-1185">Reference proteome</keyword>
<dbReference type="PANTHER" id="PTHR19229">
    <property type="entry name" value="ATP-BINDING CASSETTE TRANSPORTER SUBFAMILY A ABCA"/>
    <property type="match status" value="1"/>
</dbReference>
<dbReference type="GO" id="GO:0016020">
    <property type="term" value="C:membrane"/>
    <property type="evidence" value="ECO:0007669"/>
    <property type="project" value="InterPro"/>
</dbReference>
<dbReference type="GO" id="GO:0016887">
    <property type="term" value="F:ATP hydrolysis activity"/>
    <property type="evidence" value="ECO:0007669"/>
    <property type="project" value="InterPro"/>
</dbReference>
<keyword evidence="2" id="KW-0677">Repeat</keyword>
<dbReference type="InterPro" id="IPR027417">
    <property type="entry name" value="P-loop_NTPase"/>
</dbReference>
<dbReference type="Proteomes" id="UP000663866">
    <property type="component" value="Unassembled WGS sequence"/>
</dbReference>